<dbReference type="AlphaFoldDB" id="A0A7S3VXL4"/>
<name>A0A7S3VXL4_9SPIT</name>
<organism evidence="1">
    <name type="scientific">Strombidinopsis acuminata</name>
    <dbReference type="NCBI Taxonomy" id="141414"/>
    <lineage>
        <taxon>Eukaryota</taxon>
        <taxon>Sar</taxon>
        <taxon>Alveolata</taxon>
        <taxon>Ciliophora</taxon>
        <taxon>Intramacronucleata</taxon>
        <taxon>Spirotrichea</taxon>
        <taxon>Choreotrichia</taxon>
        <taxon>Choreotrichida</taxon>
        <taxon>Strombidinopsidae</taxon>
        <taxon>Strombidinopsis</taxon>
    </lineage>
</organism>
<sequence length="199" mass="21754">MQTAEGDPCGEWPVDALGGWCVEEELRLPEWQAARESLSQLTRRHRYLELRCGAVEVELRWSIVPRRGLEGPLDIDIVNMSVDIAEATEAAEAATPAAAALATAELPWPKLPCCGAPVPSTIDGCCAVTCGCKAIFCMVCLDSYIKGEGGNVTFKGDMEPIKNVRASHVAHRHVARCMKKNDPYSAETYYIGTVMVHQY</sequence>
<proteinExistence type="predicted"/>
<gene>
    <name evidence="1" type="ORF">SACU0126_LOCUS1950</name>
</gene>
<dbReference type="EMBL" id="HBIQ01005458">
    <property type="protein sequence ID" value="CAE0521490.1"/>
    <property type="molecule type" value="Transcribed_RNA"/>
</dbReference>
<evidence type="ECO:0000313" key="1">
    <source>
        <dbReference type="EMBL" id="CAE0521490.1"/>
    </source>
</evidence>
<reference evidence="1" key="1">
    <citation type="submission" date="2021-01" db="EMBL/GenBank/DDBJ databases">
        <authorList>
            <person name="Corre E."/>
            <person name="Pelletier E."/>
            <person name="Niang G."/>
            <person name="Scheremetjew M."/>
            <person name="Finn R."/>
            <person name="Kale V."/>
            <person name="Holt S."/>
            <person name="Cochrane G."/>
            <person name="Meng A."/>
            <person name="Brown T."/>
            <person name="Cohen L."/>
        </authorList>
    </citation>
    <scope>NUCLEOTIDE SEQUENCE</scope>
    <source>
        <strain evidence="1">SPMC142</strain>
    </source>
</reference>
<protein>
    <submittedName>
        <fullName evidence="1">Uncharacterized protein</fullName>
    </submittedName>
</protein>
<accession>A0A7S3VXL4</accession>